<dbReference type="OrthoDB" id="9764953at2"/>
<dbReference type="eggNOG" id="COG4099">
    <property type="taxonomic scope" value="Bacteria"/>
</dbReference>
<feature type="domain" description="Peptidase S9 prolyl oligopeptidase catalytic" evidence="2">
    <location>
        <begin position="327"/>
        <end position="436"/>
    </location>
</feature>
<dbReference type="AlphaFoldDB" id="W1Q1V3"/>
<evidence type="ECO:0000313" key="4">
    <source>
        <dbReference type="EMBL" id="ESK64997.1"/>
    </source>
</evidence>
<dbReference type="SUPFAM" id="SSF53474">
    <property type="entry name" value="alpha/beta-Hydrolases"/>
    <property type="match status" value="1"/>
</dbReference>
<evidence type="ECO:0000259" key="3">
    <source>
        <dbReference type="Pfam" id="PF18435"/>
    </source>
</evidence>
<comment type="caution">
    <text evidence="4">The sequence shown here is derived from an EMBL/GenBank/DDBJ whole genome shotgun (WGS) entry which is preliminary data.</text>
</comment>
<gene>
    <name evidence="4" type="ORF">GCWU000182_001729</name>
</gene>
<dbReference type="InterPro" id="IPR050955">
    <property type="entry name" value="Plant_Biomass_Hydrol_Est"/>
</dbReference>
<dbReference type="GO" id="GO:0008236">
    <property type="term" value="F:serine-type peptidase activity"/>
    <property type="evidence" value="ECO:0007669"/>
    <property type="project" value="InterPro"/>
</dbReference>
<dbReference type="Pfam" id="PF18435">
    <property type="entry name" value="EstA_Ig_like"/>
    <property type="match status" value="1"/>
</dbReference>
<proteinExistence type="predicted"/>
<dbReference type="EMBL" id="ACIN03000015">
    <property type="protein sequence ID" value="ESK64997.1"/>
    <property type="molecule type" value="Genomic_DNA"/>
</dbReference>
<keyword evidence="5" id="KW-1185">Reference proteome</keyword>
<reference evidence="4" key="1">
    <citation type="submission" date="2013-06" db="EMBL/GenBank/DDBJ databases">
        <authorList>
            <person name="Weinstock G."/>
            <person name="Sodergren E."/>
            <person name="Clifton S."/>
            <person name="Fulton L."/>
            <person name="Fulton B."/>
            <person name="Courtney L."/>
            <person name="Fronick C."/>
            <person name="Harrison M."/>
            <person name="Strong C."/>
            <person name="Farmer C."/>
            <person name="Delahaunty K."/>
            <person name="Markovic C."/>
            <person name="Hall O."/>
            <person name="Minx P."/>
            <person name="Tomlinson C."/>
            <person name="Mitreva M."/>
            <person name="Nelson J."/>
            <person name="Hou S."/>
            <person name="Wollam A."/>
            <person name="Pepin K.H."/>
            <person name="Johnson M."/>
            <person name="Bhonagiri V."/>
            <person name="Nash W.E."/>
            <person name="Warren W."/>
            <person name="Chinwalla A."/>
            <person name="Mardis E.R."/>
            <person name="Wilson R.K."/>
        </authorList>
    </citation>
    <scope>NUCLEOTIDE SEQUENCE [LARGE SCALE GENOMIC DNA]</scope>
    <source>
        <strain evidence="4">ATCC 49176</strain>
    </source>
</reference>
<dbReference type="HOGENOM" id="CLU_035499_2_0_9"/>
<name>W1Q1V3_ABIDE</name>
<dbReference type="InterPro" id="IPR029058">
    <property type="entry name" value="AB_hydrolase_fold"/>
</dbReference>
<dbReference type="GO" id="GO:0006508">
    <property type="term" value="P:proteolysis"/>
    <property type="evidence" value="ECO:0007669"/>
    <property type="project" value="InterPro"/>
</dbReference>
<keyword evidence="1" id="KW-0732">Signal</keyword>
<evidence type="ECO:0000256" key="1">
    <source>
        <dbReference type="ARBA" id="ARBA00022729"/>
    </source>
</evidence>
<dbReference type="Proteomes" id="UP000019050">
    <property type="component" value="Unassembled WGS sequence"/>
</dbReference>
<dbReference type="Gene3D" id="3.40.50.1820">
    <property type="entry name" value="alpha/beta hydrolase"/>
    <property type="match status" value="1"/>
</dbReference>
<dbReference type="PANTHER" id="PTHR43037">
    <property type="entry name" value="UNNAMED PRODUCT-RELATED"/>
    <property type="match status" value="1"/>
</dbReference>
<accession>W1Q1V3</accession>
<organism evidence="4 5">
    <name type="scientific">Abiotrophia defectiva ATCC 49176</name>
    <dbReference type="NCBI Taxonomy" id="592010"/>
    <lineage>
        <taxon>Bacteria</taxon>
        <taxon>Bacillati</taxon>
        <taxon>Bacillota</taxon>
        <taxon>Bacilli</taxon>
        <taxon>Lactobacillales</taxon>
        <taxon>Aerococcaceae</taxon>
        <taxon>Abiotrophia</taxon>
    </lineage>
</organism>
<dbReference type="InterPro" id="IPR041172">
    <property type="entry name" value="EstA_Ig-like_N"/>
</dbReference>
<evidence type="ECO:0000259" key="2">
    <source>
        <dbReference type="Pfam" id="PF00326"/>
    </source>
</evidence>
<sequence length="536" mass="59240">MVRGLLRGSGFSARIGDKREVVVMKKAKYWWSLLAGCLGALLVLRGWGASQAARAQAESDQVQVVQAKIQAQGYEFGPAVNKIVLQVSQAVTAVDPDAQLEVTTQGKARQVSALYLADEQGQALPEGQASQWLALDLVVDSWDLGSLFGYNQERLISQWQDKYLIAVGPVQVTTQEGKPAQVRLADYDALPYLELQDLAGYQFEQVHVDGVTNPLTGQEESQTLHYGAFEPAAAKDQVQAKFPLLIWLHGQAEGGEDPRITLLGNEVTALSRPQVQEIFTATDQPELKGAYVLAVQTPTYWMDEGDGLNGPGAGHSRYTESLMQVISDYVASHPQIDPHRVHLMGCSNGGYMTLNMALHYPDYFAGLVPQATAYSYYEFQRLDNGHYLIKDPKKRGSIQAYAPTQRVWFDQDKVAALKNQAIWFVHSLDDPTVPANAYVLPIYKDLVDAGGQNVWLSLFQSVQGQDLPKMRYSGHFSWIPFFNQQVQGVQDPEAIRQSPGLSGFEPDNANGGGKAQVQVAGQTYQDVFHWLNAQHR</sequence>
<protein>
    <submittedName>
        <fullName evidence="4">Uncharacterized protein</fullName>
    </submittedName>
</protein>
<evidence type="ECO:0000313" key="5">
    <source>
        <dbReference type="Proteomes" id="UP000019050"/>
    </source>
</evidence>
<dbReference type="InterPro" id="IPR001375">
    <property type="entry name" value="Peptidase_S9_cat"/>
</dbReference>
<dbReference type="PANTHER" id="PTHR43037:SF1">
    <property type="entry name" value="BLL1128 PROTEIN"/>
    <property type="match status" value="1"/>
</dbReference>
<dbReference type="Pfam" id="PF00326">
    <property type="entry name" value="Peptidase_S9"/>
    <property type="match status" value="1"/>
</dbReference>
<dbReference type="STRING" id="592010.GCWU000182_001729"/>
<feature type="domain" description="Esterase Ig-like N-terminal" evidence="3">
    <location>
        <begin position="71"/>
        <end position="175"/>
    </location>
</feature>